<dbReference type="Gene3D" id="3.90.1200.10">
    <property type="match status" value="1"/>
</dbReference>
<dbReference type="PANTHER" id="PTHR21310">
    <property type="entry name" value="AMINOGLYCOSIDE PHOSPHOTRANSFERASE-RELATED-RELATED"/>
    <property type="match status" value="1"/>
</dbReference>
<dbReference type="InterPro" id="IPR051678">
    <property type="entry name" value="AGP_Transferase"/>
</dbReference>
<evidence type="ECO:0000313" key="3">
    <source>
        <dbReference type="Proteomes" id="UP000887226"/>
    </source>
</evidence>
<dbReference type="Pfam" id="PF01636">
    <property type="entry name" value="APH"/>
    <property type="match status" value="1"/>
</dbReference>
<organism evidence="2 3">
    <name type="scientific">Calycina marina</name>
    <dbReference type="NCBI Taxonomy" id="1763456"/>
    <lineage>
        <taxon>Eukaryota</taxon>
        <taxon>Fungi</taxon>
        <taxon>Dikarya</taxon>
        <taxon>Ascomycota</taxon>
        <taxon>Pezizomycotina</taxon>
        <taxon>Leotiomycetes</taxon>
        <taxon>Helotiales</taxon>
        <taxon>Pezizellaceae</taxon>
        <taxon>Calycina</taxon>
    </lineage>
</organism>
<evidence type="ECO:0000259" key="1">
    <source>
        <dbReference type="Pfam" id="PF01636"/>
    </source>
</evidence>
<sequence>MPAPLPTTAEILASKEILKGVEAWADRKVVGVGEHFIVKFGAHNDQVEGDNRLFLEQNNCGEFAPRLYAMWKAEDGKLYLVMERLRGKTLECLWPALREAEKSMILSKIKMLFTKLRAIPHRGFFGSVDETKSRLIAEQNQRQSHLADFFEQCLSRDLVDNRPPVFMHSDLQRKNLLIETDEKDKSCLSVKLVDWEYVAAFFAFKWDGDWCTRVSYIIDAWPAEIAMKMIYQDLWF</sequence>
<evidence type="ECO:0000313" key="2">
    <source>
        <dbReference type="EMBL" id="KAG9245764.1"/>
    </source>
</evidence>
<gene>
    <name evidence="2" type="ORF">BJ878DRAFT_533671</name>
</gene>
<dbReference type="AlphaFoldDB" id="A0A9P7Z536"/>
<reference evidence="2" key="1">
    <citation type="journal article" date="2021" name="IMA Fungus">
        <title>Genomic characterization of three marine fungi, including Emericellopsis atlantica sp. nov. with signatures of a generalist lifestyle and marine biomass degradation.</title>
        <authorList>
            <person name="Hagestad O.C."/>
            <person name="Hou L."/>
            <person name="Andersen J.H."/>
            <person name="Hansen E.H."/>
            <person name="Altermark B."/>
            <person name="Li C."/>
            <person name="Kuhnert E."/>
            <person name="Cox R.J."/>
            <person name="Crous P.W."/>
            <person name="Spatafora J.W."/>
            <person name="Lail K."/>
            <person name="Amirebrahimi M."/>
            <person name="Lipzen A."/>
            <person name="Pangilinan J."/>
            <person name="Andreopoulos W."/>
            <person name="Hayes R.D."/>
            <person name="Ng V."/>
            <person name="Grigoriev I.V."/>
            <person name="Jackson S.A."/>
            <person name="Sutton T.D.S."/>
            <person name="Dobson A.D.W."/>
            <person name="Rama T."/>
        </authorList>
    </citation>
    <scope>NUCLEOTIDE SEQUENCE</scope>
    <source>
        <strain evidence="2">TRa3180A</strain>
    </source>
</reference>
<comment type="caution">
    <text evidence="2">The sequence shown here is derived from an EMBL/GenBank/DDBJ whole genome shotgun (WGS) entry which is preliminary data.</text>
</comment>
<proteinExistence type="predicted"/>
<name>A0A9P7Z536_9HELO</name>
<dbReference type="OrthoDB" id="4177236at2759"/>
<dbReference type="InterPro" id="IPR002575">
    <property type="entry name" value="Aminoglycoside_PTrfase"/>
</dbReference>
<keyword evidence="3" id="KW-1185">Reference proteome</keyword>
<protein>
    <recommendedName>
        <fullName evidence="1">Aminoglycoside phosphotransferase domain-containing protein</fullName>
    </recommendedName>
</protein>
<accession>A0A9P7Z536</accession>
<dbReference type="InterPro" id="IPR011009">
    <property type="entry name" value="Kinase-like_dom_sf"/>
</dbReference>
<dbReference type="SUPFAM" id="SSF56112">
    <property type="entry name" value="Protein kinase-like (PK-like)"/>
    <property type="match status" value="1"/>
</dbReference>
<feature type="domain" description="Aminoglycoside phosphotransferase" evidence="1">
    <location>
        <begin position="34"/>
        <end position="183"/>
    </location>
</feature>
<dbReference type="PANTHER" id="PTHR21310:SF48">
    <property type="entry name" value="AMINOGLYCOSIDE PHOSPHOTRANSFERASE DOMAIN-CONTAINING PROTEIN"/>
    <property type="match status" value="1"/>
</dbReference>
<dbReference type="EMBL" id="MU253831">
    <property type="protein sequence ID" value="KAG9245764.1"/>
    <property type="molecule type" value="Genomic_DNA"/>
</dbReference>
<dbReference type="Proteomes" id="UP000887226">
    <property type="component" value="Unassembled WGS sequence"/>
</dbReference>